<dbReference type="EMBL" id="UYRS01018496">
    <property type="protein sequence ID" value="VDK36604.1"/>
    <property type="molecule type" value="Genomic_DNA"/>
</dbReference>
<dbReference type="InterPro" id="IPR000225">
    <property type="entry name" value="Armadillo"/>
</dbReference>
<feature type="repeat" description="ARM" evidence="2">
    <location>
        <begin position="179"/>
        <end position="221"/>
    </location>
</feature>
<reference evidence="3 4" key="2">
    <citation type="submission" date="2018-11" db="EMBL/GenBank/DDBJ databases">
        <authorList>
            <consortium name="Pathogen Informatics"/>
        </authorList>
    </citation>
    <scope>NUCLEOTIDE SEQUENCE [LARGE SCALE GENOMIC DNA]</scope>
</reference>
<gene>
    <name evidence="3" type="ORF">TASK_LOCUS6390</name>
</gene>
<dbReference type="OrthoDB" id="7537227at2759"/>
<dbReference type="InterPro" id="IPR052441">
    <property type="entry name" value="Armadillo-Ser/Thr_Kinase"/>
</dbReference>
<organism evidence="5">
    <name type="scientific">Taenia asiatica</name>
    <name type="common">Asian tapeworm</name>
    <dbReference type="NCBI Taxonomy" id="60517"/>
    <lineage>
        <taxon>Eukaryota</taxon>
        <taxon>Metazoa</taxon>
        <taxon>Spiralia</taxon>
        <taxon>Lophotrochozoa</taxon>
        <taxon>Platyhelminthes</taxon>
        <taxon>Cestoda</taxon>
        <taxon>Eucestoda</taxon>
        <taxon>Cyclophyllidea</taxon>
        <taxon>Taeniidae</taxon>
        <taxon>Taenia</taxon>
    </lineage>
</organism>
<protein>
    <submittedName>
        <fullName evidence="5">Arm_2 domain-containing protein</fullName>
    </submittedName>
</protein>
<dbReference type="Pfam" id="PF00514">
    <property type="entry name" value="Arm"/>
    <property type="match status" value="1"/>
</dbReference>
<proteinExistence type="predicted"/>
<dbReference type="SMART" id="SM00185">
    <property type="entry name" value="ARM"/>
    <property type="match status" value="2"/>
</dbReference>
<dbReference type="PROSITE" id="PS50176">
    <property type="entry name" value="ARM_REPEAT"/>
    <property type="match status" value="1"/>
</dbReference>
<evidence type="ECO:0000256" key="1">
    <source>
        <dbReference type="ARBA" id="ARBA00022737"/>
    </source>
</evidence>
<dbReference type="STRING" id="60517.A0A0R3W7V4"/>
<evidence type="ECO:0000313" key="3">
    <source>
        <dbReference type="EMBL" id="VDK36604.1"/>
    </source>
</evidence>
<evidence type="ECO:0000313" key="4">
    <source>
        <dbReference type="Proteomes" id="UP000282613"/>
    </source>
</evidence>
<dbReference type="SUPFAM" id="SSF48371">
    <property type="entry name" value="ARM repeat"/>
    <property type="match status" value="1"/>
</dbReference>
<sequence length="269" mass="28506">MSSCRILQELAQSGKCLALLIANGVDQKLMELISTKSVDIGVQGAAARALSCLLRNEAVRMSVNLSDNTESRSAALAALGALLVDNPLGCGEVAQVPRLLPQLLDNLKACEADALNTLAIIYEMSRNGEIREQLYTLGVVPVIAYTLSSSSIRIQTKSLLILPPLLSSDDGIASFQQAGGIEKLVELLKSAHLEVRRDATATVGLLAHDKVAAGILYEAGVLEELYTMQSLEDQCSLSLVDIAIKSVLDANPILKFAMTGSLGKCSLNA</sequence>
<dbReference type="PANTHER" id="PTHR46618">
    <property type="entry name" value="ARMADILLO REPEAT-CONTAINING PROTEIN 3"/>
    <property type="match status" value="1"/>
</dbReference>
<evidence type="ECO:0000313" key="5">
    <source>
        <dbReference type="WBParaSite" id="TASK_0000638901-mRNA-1"/>
    </source>
</evidence>
<dbReference type="AlphaFoldDB" id="A0A0R3W7V4"/>
<dbReference type="Proteomes" id="UP000282613">
    <property type="component" value="Unassembled WGS sequence"/>
</dbReference>
<dbReference type="InterPro" id="IPR016024">
    <property type="entry name" value="ARM-type_fold"/>
</dbReference>
<reference evidence="5" key="1">
    <citation type="submission" date="2017-02" db="UniProtKB">
        <authorList>
            <consortium name="WormBaseParasite"/>
        </authorList>
    </citation>
    <scope>IDENTIFICATION</scope>
</reference>
<dbReference type="WBParaSite" id="TASK_0000638901-mRNA-1">
    <property type="protein sequence ID" value="TASK_0000638901-mRNA-1"/>
    <property type="gene ID" value="TASK_0000638901"/>
</dbReference>
<dbReference type="InterPro" id="IPR011989">
    <property type="entry name" value="ARM-like"/>
</dbReference>
<keyword evidence="1" id="KW-0677">Repeat</keyword>
<keyword evidence="4" id="KW-1185">Reference proteome</keyword>
<dbReference type="PANTHER" id="PTHR46618:SF1">
    <property type="entry name" value="ARMADILLO REPEAT-CONTAINING PROTEIN 3"/>
    <property type="match status" value="1"/>
</dbReference>
<accession>A0A0R3W7V4</accession>
<name>A0A0R3W7V4_TAEAS</name>
<dbReference type="Gene3D" id="1.25.10.10">
    <property type="entry name" value="Leucine-rich Repeat Variant"/>
    <property type="match status" value="1"/>
</dbReference>
<evidence type="ECO:0000256" key="2">
    <source>
        <dbReference type="PROSITE-ProRule" id="PRU00259"/>
    </source>
</evidence>